<proteinExistence type="predicted"/>
<evidence type="ECO:0000313" key="2">
    <source>
        <dbReference type="Proteomes" id="UP001163324"/>
    </source>
</evidence>
<organism evidence="1 2">
    <name type="scientific">Trichothecium roseum</name>
    <dbReference type="NCBI Taxonomy" id="47278"/>
    <lineage>
        <taxon>Eukaryota</taxon>
        <taxon>Fungi</taxon>
        <taxon>Dikarya</taxon>
        <taxon>Ascomycota</taxon>
        <taxon>Pezizomycotina</taxon>
        <taxon>Sordariomycetes</taxon>
        <taxon>Hypocreomycetidae</taxon>
        <taxon>Hypocreales</taxon>
        <taxon>Hypocreales incertae sedis</taxon>
        <taxon>Trichothecium</taxon>
    </lineage>
</organism>
<reference evidence="1" key="1">
    <citation type="submission" date="2022-10" db="EMBL/GenBank/DDBJ databases">
        <title>Complete Genome of Trichothecium roseum strain YXFP-22015, a Plant Pathogen Isolated from Citrus.</title>
        <authorList>
            <person name="Wang Y."/>
            <person name="Zhu L."/>
        </authorList>
    </citation>
    <scope>NUCLEOTIDE SEQUENCE</scope>
    <source>
        <strain evidence="1">YXFP-22015</strain>
    </source>
</reference>
<dbReference type="Proteomes" id="UP001163324">
    <property type="component" value="Chromosome 5"/>
</dbReference>
<keyword evidence="2" id="KW-1185">Reference proteome</keyword>
<gene>
    <name evidence="1" type="ORF">N3K66_005934</name>
</gene>
<evidence type="ECO:0000313" key="1">
    <source>
        <dbReference type="EMBL" id="KAI9899473.1"/>
    </source>
</evidence>
<name>A0ACC0UZA2_9HYPO</name>
<protein>
    <submittedName>
        <fullName evidence="1">Uncharacterized protein</fullName>
    </submittedName>
</protein>
<sequence>MSGDFTGLRVIWPPDRTRPPNHDHDIIFVHGLHHGSVTDWQDEDGICWPAEHLSLDLGNARIFAFGYDHSRLNVQCDGLYQGGLIFQQGRNFWNAVNTSRRTDKVEVPLTLVGHGTGGILIKSALCISHLFPGQLFNVLLRKTKHVVFLSTPHEDISWDDWRSMSHESPSANSRGRWKVWSAALDSTNTAFGKISHRFNITSAVTDDGIFSAGTTSNTPKFARSAHECHMVLEGTNHRTISRLSRGSNNYKRLLSRLQDPTNLSMKHPGVSQRILAWLGRRPDQLNRDSHQVNLNRSHPGTGQWLFDDPGFRGWANLEREASPVLLLMGPNGCGNSVLCSLAAERLRTKTDRPAVLHLSVAFDRPRSEYHFTAQLAIQLLEYIEEHQGGVDSEVLSIAPSEQDETKKLVRVRALIKALISQCPVVYIFLDGLDQAYQPEDSDEKDQDAKETSVSTPLRSTLSFLEDLARSNVGTPLRLWCNSPNTGLTRQWMEDLRASKLRLDEAAIEEDVATYLAHEIEGVFGKEYPSKSWLATVDNLTKAVGSSFLVASVIKDMLQVLGDSAEAWIQRLACRPQVTVDELYEECWEQLQQSNRAARDNPGERQDLALEILSLVTFAKRPLRLKEVEEALAINGKHWKGPNLVAHEIDKLDSHKVHRICAPFISLKADEISIGPEFISQACLKYLSQERYTDTDLQTVEEHAFFLYAAKYWHRHADESGPGISKSASSFMRSLQFLGVTRLQSIFLDRHFSQSVEDGDVLTATAANVPQALGKLDVSESIHDEYADFVREWGEFLQLGVTNLASRGDIGRCFWGALGKDTVFQTHASAIEKQQSFLLQLNGSGVQSQQLGNASAHECFYQSISDDGNRVAVWTLPIYQGHVYDTPTPSQITLKRQSWYIDGRRPPFPYGPQETLTINTKQVRWDSYDSTSGRRFPLIPIMDNASRVPALDEHVYGAEVRIGRLLFRRERRGLWLPSNKRHLKNDEYWEEVTTRGPWTVRSRRKFLQIDDGKKAKSSEVETHDQSQDKSLSDSGAQDANEDALESANGTSTAKEPGNSRVVLQTHSPFGTVTTFIRGPNVETPPEKEGSEPEYASLSSAESFCADSPLASDSAHDSSDEFWVSDETVNGSDDENEDKSDEAASASDSDISSHSSSESKPKPSTLSTSKAKKLLSSGRAPPKSEGDSNSKGGDEETPQPVVAPLHQFSWNRWCDLCSRTVVSSDYRDLMQREHLYYQCSACGDPPVDSYDICADCFNKGSWCKNDVHLLSKATFHVREKRITWQDGISKQAAVPVVTIVAERSDVKGRQTLNKPSFSYRRRWNSMLHESQSVIHPSLPLLVYPLDGREFLFGNLNDNTYFTHEVPFDSKETAETGGSTCVPISVNMRFSACGQYLHVVRFTARNDSAMLGPMRLYATLITIALSSKDICSGRPRTLGYRQGADLGVWLRLVSQMPFAVTWTTSDVFVSMSDSFLQVLRFPLRIEDNSASNVTHATDGVSMLSQQVPLPRSALSRPVYFYPSTETKSARIILGAVAGPRPRSPVVVYLNIDNEVDWVKAQPGKISSIITNSLQVRRDAMIEEPYPDDDSHLVVRERDPDRVATLEPIQTCGIKDWLEAGFKRIGVYCPSCFDLGTQLAFLRPPPYMSVYNFDPSVQEDVKFKLDWKVKVQSLIEALKAGCQFCCYVATRMLSFSHITHTTQYIGAGGTRCCPRGSTIKDPSTVQTVLNNLERIEWHVEPEERMLIFECHPINQDLESMEFSKLAIRMPSVTVGAKGENAKFMPTLVMLRGENDEGETQTITSFIHSSLSKHGTPECVLEMYSLPDDAAHHFTDTRPLTTARGGDENLSVVEGWLKDCGANHAFCRRYDNTKASLPTRLIEIIDGETAQLIETNGQVGKYVALSYCWGPNPEENSKTTTANVENRLRPKSLLRDNFPAAIKDALTVSERLGIKYIWVDALCIIQDDPRDNELELGNMSRYYKNSHLTIAVSTPRCTVGFTGTSGRCEQHPDSPLPRDLVPLDFFALYRDIDHGKSGKLYVREENPYHLAEEHINRRAWTLQECVLAPRVLMFGSRVMWFCQHSTRSDGGVEDWSFDESDLEGTRRQFQMELNKLDREEEEGGSKAPLSDVARGTASTNDGRDVYDLWHRIVQSYSRRGITHSSDKFPAISAIAAEFSRLSGDDYLAGSWRATLPRDLLWTTPDPATHKPVTWRAPTWSWASVDDTILYTHPPPKDATLFIEVNKAETVPLAAEVPFGEIERACLEITGPSLTMKAKPDEDRSTFSAPWLQNFQMEGGSSERSMLLEALKRNYRLDKASHGAGGEGGDGKKDDFVLPEEVTVVLFYGKRDELVRSKKRKTDTGGKQDNRWTTWGLLLKPVMGEDGEMYYERVLSFSGLSMNLEDEEIMKTQRSTIRMI</sequence>
<comment type="caution">
    <text evidence="1">The sequence shown here is derived from an EMBL/GenBank/DDBJ whole genome shotgun (WGS) entry which is preliminary data.</text>
</comment>
<dbReference type="EMBL" id="CM047944">
    <property type="protein sequence ID" value="KAI9899473.1"/>
    <property type="molecule type" value="Genomic_DNA"/>
</dbReference>
<accession>A0ACC0UZA2</accession>